<keyword evidence="2" id="KW-1133">Transmembrane helix</keyword>
<dbReference type="GeneID" id="109419222"/>
<dbReference type="RefSeq" id="XP_062715240.1">
    <property type="nucleotide sequence ID" value="XM_062859256.1"/>
</dbReference>
<feature type="compositionally biased region" description="Polar residues" evidence="1">
    <location>
        <begin position="534"/>
        <end position="551"/>
    </location>
</feature>
<feature type="compositionally biased region" description="Low complexity" evidence="1">
    <location>
        <begin position="376"/>
        <end position="405"/>
    </location>
</feature>
<feature type="region of interest" description="Disordered" evidence="1">
    <location>
        <begin position="534"/>
        <end position="571"/>
    </location>
</feature>
<feature type="compositionally biased region" description="Low complexity" evidence="1">
    <location>
        <begin position="499"/>
        <end position="515"/>
    </location>
</feature>
<dbReference type="RefSeq" id="XP_062715238.1">
    <property type="nucleotide sequence ID" value="XM_062859254.1"/>
</dbReference>
<name>A0ABM1Z0E5_AEDAL</name>
<feature type="transmembrane region" description="Helical" evidence="2">
    <location>
        <begin position="922"/>
        <end position="944"/>
    </location>
</feature>
<feature type="region of interest" description="Disordered" evidence="1">
    <location>
        <begin position="650"/>
        <end position="671"/>
    </location>
</feature>
<feature type="compositionally biased region" description="Basic and acidic residues" evidence="1">
    <location>
        <begin position="76"/>
        <end position="86"/>
    </location>
</feature>
<feature type="region of interest" description="Disordered" evidence="1">
    <location>
        <begin position="186"/>
        <end position="278"/>
    </location>
</feature>
<feature type="compositionally biased region" description="Basic and acidic residues" evidence="1">
    <location>
        <begin position="158"/>
        <end position="172"/>
    </location>
</feature>
<dbReference type="EnsemblMetazoa" id="AALFPA23_013794.R20014">
    <property type="protein sequence ID" value="AALFPA23_013794.P20014"/>
    <property type="gene ID" value="AALFPA23_013794"/>
</dbReference>
<accession>A0ABM1Z0E5</accession>
<dbReference type="RefSeq" id="XP_062715239.1">
    <property type="nucleotide sequence ID" value="XM_062859255.1"/>
</dbReference>
<feature type="compositionally biased region" description="Low complexity" evidence="1">
    <location>
        <begin position="986"/>
        <end position="1008"/>
    </location>
</feature>
<proteinExistence type="predicted"/>
<keyword evidence="2" id="KW-0472">Membrane</keyword>
<keyword evidence="4" id="KW-1185">Reference proteome</keyword>
<organism evidence="3 4">
    <name type="scientific">Aedes albopictus</name>
    <name type="common">Asian tiger mosquito</name>
    <name type="synonym">Stegomyia albopicta</name>
    <dbReference type="NCBI Taxonomy" id="7160"/>
    <lineage>
        <taxon>Eukaryota</taxon>
        <taxon>Metazoa</taxon>
        <taxon>Ecdysozoa</taxon>
        <taxon>Arthropoda</taxon>
        <taxon>Hexapoda</taxon>
        <taxon>Insecta</taxon>
        <taxon>Pterygota</taxon>
        <taxon>Neoptera</taxon>
        <taxon>Endopterygota</taxon>
        <taxon>Diptera</taxon>
        <taxon>Nematocera</taxon>
        <taxon>Culicoidea</taxon>
        <taxon>Culicidae</taxon>
        <taxon>Culicinae</taxon>
        <taxon>Aedini</taxon>
        <taxon>Aedes</taxon>
        <taxon>Stegomyia</taxon>
    </lineage>
</organism>
<feature type="compositionally biased region" description="Basic residues" evidence="1">
    <location>
        <begin position="133"/>
        <end position="145"/>
    </location>
</feature>
<evidence type="ECO:0000313" key="4">
    <source>
        <dbReference type="Proteomes" id="UP000069940"/>
    </source>
</evidence>
<feature type="region of interest" description="Disordered" evidence="1">
    <location>
        <begin position="64"/>
        <end position="172"/>
    </location>
</feature>
<reference evidence="3" key="2">
    <citation type="submission" date="2025-05" db="UniProtKB">
        <authorList>
            <consortium name="EnsemblMetazoa"/>
        </authorList>
    </citation>
    <scope>IDENTIFICATION</scope>
    <source>
        <strain evidence="3">Foshan</strain>
    </source>
</reference>
<feature type="region of interest" description="Disordered" evidence="1">
    <location>
        <begin position="984"/>
        <end position="1046"/>
    </location>
</feature>
<evidence type="ECO:0000313" key="3">
    <source>
        <dbReference type="EnsemblMetazoa" id="AALFPA23_013794.P20013"/>
    </source>
</evidence>
<dbReference type="EnsemblMetazoa" id="AALFPA23_013794.R20012">
    <property type="protein sequence ID" value="AALFPA23_013794.P20012"/>
    <property type="gene ID" value="AALFPA23_013794"/>
</dbReference>
<evidence type="ECO:0000256" key="1">
    <source>
        <dbReference type="SAM" id="MobiDB-lite"/>
    </source>
</evidence>
<sequence length="1046" mass="117950">MKMIKGITTMMGTTTTTVTATINLALLVTLFALTTAVVIVKSDAVPEERPVSLVRADDALAGADLQASSPGQVQGVHDDTLGEHMEGFSADDTPTVQAQPLTTSTTNNIPSHPPSRSEDQPVSTAPVDGYEGRRRRRLGRKRKRRPLQDDYWQGSPSPRDEPEPEQIYREPETDRKRLYSRWERPRPADRWSNPYTDAVDPHSTFSSDPPSIRRPYEPPYNNRGNRENFQPIDTNRQRRLPRPEEHPTPGSGHKAYRKPYSQAKRNEEEGGSSGEQGKTGAADLKALLKQSGGLSLSEILQQRNISLQDLIKGKQMALAALTQSPLDITTLVEQDNEVSSTVPTLSSVRFRVQDEPTPRTDFQDIKAMKRIPVFSPSAAPNTATEPSTTTTITTTTSTTELPPTAQDETNSVEDIITLDNLENHSDSVGIYPTVEIKQLTLNPVLPTVKEERLRPIKGIASRIRPDLSNSNIRTEEAFPGTNKRLESLRPYATAEPWHSSTSTSSSSTSYTPSTTLREKWTPSAFLQEKYLQKLQQTKTRQRPTVTPSTDPNPEEQTEQAQPEAESAPVLTSSERTLMRIPVTRNRLSMKLKVRTSTAAPSSAQPQSTENHYLADVEFHDEAENVTKLLESEEPELNIIEKFTSFEDTKSALVPQSSSSSEPSTTELSEDDLIERINQNTQRSFTDSLEEYFRDVTESNPSLFNDLSPLTLSEDRKEILELMEDRRIGARLAKVLSQRNMTLDELLEHRKRGSSQLHLSEMINGKARPIEDKMDIVTAFEHFPRFNLGNLRSVQPDDIKLDSQGFSYFTSIISMRPTDEAFKEGRSMHHRPEHKFLDWKLQPHQQHPANHKMDGIHFLGNGGSKGGLITPSRMSADAEFDSSHDQPISSSDLLDLELTGHGFNHRHAVTIESTSMPLGVRSAIVASSCIVGVSLAVFAVIFVVCRWRQRRRNKLNYTENFNMAKGRLPMMHTESLKNEQMQVYATQQSLSHHPQQQQQQLQSQQQQHHQYSHHQQRQRKDSKVNTMDPNSQEVQDYLWDTMRKPFQ</sequence>
<feature type="compositionally biased region" description="Polar residues" evidence="1">
    <location>
        <begin position="92"/>
        <end position="110"/>
    </location>
</feature>
<reference evidence="4" key="1">
    <citation type="journal article" date="2015" name="Proc. Natl. Acad. Sci. U.S.A.">
        <title>Genome sequence of the Asian Tiger mosquito, Aedes albopictus, reveals insights into its biology, genetics, and evolution.</title>
        <authorList>
            <person name="Chen X.G."/>
            <person name="Jiang X."/>
            <person name="Gu J."/>
            <person name="Xu M."/>
            <person name="Wu Y."/>
            <person name="Deng Y."/>
            <person name="Zhang C."/>
            <person name="Bonizzoni M."/>
            <person name="Dermauw W."/>
            <person name="Vontas J."/>
            <person name="Armbruster P."/>
            <person name="Huang X."/>
            <person name="Yang Y."/>
            <person name="Zhang H."/>
            <person name="He W."/>
            <person name="Peng H."/>
            <person name="Liu Y."/>
            <person name="Wu K."/>
            <person name="Chen J."/>
            <person name="Lirakis M."/>
            <person name="Topalis P."/>
            <person name="Van Leeuwen T."/>
            <person name="Hall A.B."/>
            <person name="Jiang X."/>
            <person name="Thorpe C."/>
            <person name="Mueller R.L."/>
            <person name="Sun C."/>
            <person name="Waterhouse R.M."/>
            <person name="Yan G."/>
            <person name="Tu Z.J."/>
            <person name="Fang X."/>
            <person name="James A.A."/>
        </authorList>
    </citation>
    <scope>NUCLEOTIDE SEQUENCE [LARGE SCALE GENOMIC DNA]</scope>
    <source>
        <strain evidence="4">Foshan</strain>
    </source>
</reference>
<feature type="compositionally biased region" description="Low complexity" evidence="1">
    <location>
        <begin position="558"/>
        <end position="568"/>
    </location>
</feature>
<protein>
    <submittedName>
        <fullName evidence="3">Uncharacterized protein</fullName>
    </submittedName>
</protein>
<dbReference type="EnsemblMetazoa" id="AALFPA23_013794.R20013">
    <property type="protein sequence ID" value="AALFPA23_013794.P20013"/>
    <property type="gene ID" value="AALFPA23_013794"/>
</dbReference>
<feature type="region of interest" description="Disordered" evidence="1">
    <location>
        <begin position="493"/>
        <end position="515"/>
    </location>
</feature>
<feature type="compositionally biased region" description="Low complexity" evidence="1">
    <location>
        <begin position="656"/>
        <end position="666"/>
    </location>
</feature>
<dbReference type="Proteomes" id="UP000069940">
    <property type="component" value="Unassembled WGS sequence"/>
</dbReference>
<feature type="region of interest" description="Disordered" evidence="1">
    <location>
        <begin position="376"/>
        <end position="408"/>
    </location>
</feature>
<feature type="compositionally biased region" description="Polar residues" evidence="1">
    <location>
        <begin position="1023"/>
        <end position="1033"/>
    </location>
</feature>
<keyword evidence="2" id="KW-0812">Transmembrane</keyword>
<dbReference type="RefSeq" id="XP_062715237.1">
    <property type="nucleotide sequence ID" value="XM_062859253.1"/>
</dbReference>
<dbReference type="EnsemblMetazoa" id="AALFPA23_013794.R20011">
    <property type="protein sequence ID" value="AALFPA23_013794.P20011"/>
    <property type="gene ID" value="AALFPA23_013794"/>
</dbReference>
<evidence type="ECO:0000256" key="2">
    <source>
        <dbReference type="SAM" id="Phobius"/>
    </source>
</evidence>